<dbReference type="GO" id="GO:0003677">
    <property type="term" value="F:DNA binding"/>
    <property type="evidence" value="ECO:0007669"/>
    <property type="project" value="UniProtKB-UniRule"/>
</dbReference>
<reference evidence="6 7" key="1">
    <citation type="journal article" date="2018" name="Sci. Rep.">
        <title>Comparative analysis of the Pocillopora damicornis genome highlights role of immune system in coral evolution.</title>
        <authorList>
            <person name="Cunning R."/>
            <person name="Bay R.A."/>
            <person name="Gillette P."/>
            <person name="Baker A.C."/>
            <person name="Traylor-Knowles N."/>
        </authorList>
    </citation>
    <scope>NUCLEOTIDE SEQUENCE [LARGE SCALE GENOMIC DNA]</scope>
    <source>
        <strain evidence="6">RSMAS</strain>
        <tissue evidence="6">Whole animal</tissue>
    </source>
</reference>
<feature type="compositionally biased region" description="Basic and acidic residues" evidence="4">
    <location>
        <begin position="831"/>
        <end position="846"/>
    </location>
</feature>
<keyword evidence="2" id="KW-0234">DNA repair</keyword>
<feature type="compositionally biased region" description="Basic residues" evidence="4">
    <location>
        <begin position="238"/>
        <end position="248"/>
    </location>
</feature>
<feature type="compositionally biased region" description="Low complexity" evidence="4">
    <location>
        <begin position="1454"/>
        <end position="1464"/>
    </location>
</feature>
<dbReference type="Gene3D" id="1.10.10.10">
    <property type="entry name" value="Winged helix-like DNA-binding domain superfamily/Winged helix DNA-binding domain"/>
    <property type="match status" value="1"/>
</dbReference>
<evidence type="ECO:0000313" key="6">
    <source>
        <dbReference type="EMBL" id="RMX55689.1"/>
    </source>
</evidence>
<feature type="region of interest" description="Disordered" evidence="4">
    <location>
        <begin position="1528"/>
        <end position="1562"/>
    </location>
</feature>
<feature type="compositionally biased region" description="Basic and acidic residues" evidence="4">
    <location>
        <begin position="1389"/>
        <end position="1398"/>
    </location>
</feature>
<dbReference type="GO" id="GO:0006308">
    <property type="term" value="P:DNA catabolic process"/>
    <property type="evidence" value="ECO:0007669"/>
    <property type="project" value="UniProtKB-UniRule"/>
</dbReference>
<dbReference type="GO" id="GO:0048257">
    <property type="term" value="F:3'-flap endonuclease activity"/>
    <property type="evidence" value="ECO:0007669"/>
    <property type="project" value="TreeGrafter"/>
</dbReference>
<dbReference type="GO" id="GO:0048476">
    <property type="term" value="C:Holliday junction resolvase complex"/>
    <property type="evidence" value="ECO:0007669"/>
    <property type="project" value="UniProtKB-UniRule"/>
</dbReference>
<keyword evidence="2" id="KW-0460">Magnesium</keyword>
<feature type="coiled-coil region" evidence="3">
    <location>
        <begin position="878"/>
        <end position="918"/>
    </location>
</feature>
<dbReference type="InterPro" id="IPR047417">
    <property type="entry name" value="WHD_MUS81"/>
</dbReference>
<dbReference type="PANTHER" id="PTHR13451:SF0">
    <property type="entry name" value="CROSSOVER JUNCTION ENDONUCLEASE MUS81"/>
    <property type="match status" value="1"/>
</dbReference>
<keyword evidence="1 2" id="KW-0378">Hydrolase</keyword>
<dbReference type="SMART" id="SM00891">
    <property type="entry name" value="ERCC4"/>
    <property type="match status" value="1"/>
</dbReference>
<keyword evidence="2" id="KW-0233">DNA recombination</keyword>
<keyword evidence="2" id="KW-0227">DNA damage</keyword>
<feature type="compositionally biased region" description="Basic and acidic residues" evidence="4">
    <location>
        <begin position="1027"/>
        <end position="1040"/>
    </location>
</feature>
<dbReference type="GO" id="GO:0008821">
    <property type="term" value="F:crossover junction DNA endonuclease activity"/>
    <property type="evidence" value="ECO:0007669"/>
    <property type="project" value="UniProtKB-UniRule"/>
</dbReference>
<dbReference type="OrthoDB" id="5963188at2759"/>
<evidence type="ECO:0000256" key="1">
    <source>
        <dbReference type="ARBA" id="ARBA00022801"/>
    </source>
</evidence>
<comment type="similarity">
    <text evidence="2">Belongs to the XPF family.</text>
</comment>
<organism evidence="6 7">
    <name type="scientific">Pocillopora damicornis</name>
    <name type="common">Cauliflower coral</name>
    <name type="synonym">Millepora damicornis</name>
    <dbReference type="NCBI Taxonomy" id="46731"/>
    <lineage>
        <taxon>Eukaryota</taxon>
        <taxon>Metazoa</taxon>
        <taxon>Cnidaria</taxon>
        <taxon>Anthozoa</taxon>
        <taxon>Hexacorallia</taxon>
        <taxon>Scleractinia</taxon>
        <taxon>Astrocoeniina</taxon>
        <taxon>Pocilloporidae</taxon>
        <taxon>Pocillopora</taxon>
    </lineage>
</organism>
<feature type="region of interest" description="Disordered" evidence="4">
    <location>
        <begin position="1105"/>
        <end position="1141"/>
    </location>
</feature>
<feature type="compositionally biased region" description="Polar residues" evidence="4">
    <location>
        <begin position="1579"/>
        <end position="1588"/>
    </location>
</feature>
<dbReference type="EMBL" id="RCHS01001025">
    <property type="protein sequence ID" value="RMX55689.1"/>
    <property type="molecule type" value="Genomic_DNA"/>
</dbReference>
<dbReference type="GO" id="GO:0031573">
    <property type="term" value="P:mitotic intra-S DNA damage checkpoint signaling"/>
    <property type="evidence" value="ECO:0007669"/>
    <property type="project" value="TreeGrafter"/>
</dbReference>
<keyword evidence="7" id="KW-1185">Reference proteome</keyword>
<feature type="compositionally biased region" description="Low complexity" evidence="4">
    <location>
        <begin position="1409"/>
        <end position="1425"/>
    </location>
</feature>
<feature type="region of interest" description="Disordered" evidence="4">
    <location>
        <begin position="235"/>
        <end position="256"/>
    </location>
</feature>
<dbReference type="GO" id="GO:0046872">
    <property type="term" value="F:metal ion binding"/>
    <property type="evidence" value="ECO:0007669"/>
    <property type="project" value="UniProtKB-UniRule"/>
</dbReference>
<feature type="region of interest" description="Disordered" evidence="4">
    <location>
        <begin position="1346"/>
        <end position="1502"/>
    </location>
</feature>
<comment type="subunit">
    <text evidence="2">Interacts with EME1.</text>
</comment>
<dbReference type="InterPro" id="IPR003903">
    <property type="entry name" value="UIM_dom"/>
</dbReference>
<feature type="compositionally biased region" description="Basic and acidic residues" evidence="4">
    <location>
        <begin position="1352"/>
        <end position="1364"/>
    </location>
</feature>
<dbReference type="Proteomes" id="UP000275408">
    <property type="component" value="Unassembled WGS sequence"/>
</dbReference>
<feature type="region of interest" description="Disordered" evidence="4">
    <location>
        <begin position="1020"/>
        <end position="1050"/>
    </location>
</feature>
<dbReference type="InterPro" id="IPR006166">
    <property type="entry name" value="ERCC4_domain"/>
</dbReference>
<keyword evidence="2" id="KW-0540">Nuclease</keyword>
<evidence type="ECO:0000256" key="4">
    <source>
        <dbReference type="SAM" id="MobiDB-lite"/>
    </source>
</evidence>
<name>A0A3M6UQ15_POCDA</name>
<gene>
    <name evidence="6" type="ORF">pdam_00018729</name>
</gene>
<keyword evidence="2" id="KW-0539">Nucleus</keyword>
<evidence type="ECO:0000256" key="3">
    <source>
        <dbReference type="SAM" id="Coils"/>
    </source>
</evidence>
<evidence type="ECO:0000259" key="5">
    <source>
        <dbReference type="SMART" id="SM00891"/>
    </source>
</evidence>
<comment type="subcellular location">
    <subcellularLocation>
        <location evidence="2">Nucleus</location>
    </subcellularLocation>
</comment>
<keyword evidence="2" id="KW-0479">Metal-binding</keyword>
<dbReference type="PANTHER" id="PTHR13451">
    <property type="entry name" value="CLASS II CROSSOVER JUNCTION ENDONUCLEASE MUS81"/>
    <property type="match status" value="1"/>
</dbReference>
<feature type="domain" description="ERCC4" evidence="5">
    <location>
        <begin position="443"/>
        <end position="545"/>
    </location>
</feature>
<evidence type="ECO:0000313" key="7">
    <source>
        <dbReference type="Proteomes" id="UP000275408"/>
    </source>
</evidence>
<keyword evidence="3" id="KW-0175">Coiled coil</keyword>
<dbReference type="InterPro" id="IPR036388">
    <property type="entry name" value="WH-like_DNA-bd_sf"/>
</dbReference>
<dbReference type="InterPro" id="IPR047416">
    <property type="entry name" value="XPF_nuclease_Mus81"/>
</dbReference>
<comment type="cofactor">
    <cofactor evidence="2">
        <name>Mg(2+)</name>
        <dbReference type="ChEBI" id="CHEBI:18420"/>
    </cofactor>
</comment>
<feature type="region of interest" description="Disordered" evidence="4">
    <location>
        <begin position="1578"/>
        <end position="1600"/>
    </location>
</feature>
<dbReference type="STRING" id="46731.A0A3M6UQ15"/>
<dbReference type="CDD" id="cd20074">
    <property type="entry name" value="XPF_nuclease_Mus81"/>
    <property type="match status" value="1"/>
</dbReference>
<dbReference type="EC" id="3.1.22.-" evidence="2"/>
<dbReference type="SMART" id="SM00726">
    <property type="entry name" value="UIM"/>
    <property type="match status" value="7"/>
</dbReference>
<dbReference type="CDD" id="cd19757">
    <property type="entry name" value="Bbox1"/>
    <property type="match status" value="1"/>
</dbReference>
<keyword evidence="2" id="KW-0255">Endonuclease</keyword>
<dbReference type="Pfam" id="PF02732">
    <property type="entry name" value="ERCC4"/>
    <property type="match status" value="1"/>
</dbReference>
<dbReference type="GO" id="GO:0000712">
    <property type="term" value="P:resolution of meiotic recombination intermediates"/>
    <property type="evidence" value="ECO:0007669"/>
    <property type="project" value="TreeGrafter"/>
</dbReference>
<evidence type="ECO:0000256" key="2">
    <source>
        <dbReference type="RuleBase" id="RU369042"/>
    </source>
</evidence>
<dbReference type="CDD" id="cd21036">
    <property type="entry name" value="WH_MUS81"/>
    <property type="match status" value="1"/>
</dbReference>
<dbReference type="InterPro" id="IPR033309">
    <property type="entry name" value="Mus81"/>
</dbReference>
<protein>
    <recommendedName>
        <fullName evidence="2">Crossover junction endonuclease MUS81</fullName>
        <ecNumber evidence="2">3.1.22.-</ecNumber>
    </recommendedName>
</protein>
<proteinExistence type="inferred from homology"/>
<accession>A0A3M6UQ15</accession>
<dbReference type="GO" id="GO:0000727">
    <property type="term" value="P:double-strand break repair via break-induced replication"/>
    <property type="evidence" value="ECO:0007669"/>
    <property type="project" value="UniProtKB-UniRule"/>
</dbReference>
<dbReference type="Gene3D" id="3.40.50.10130">
    <property type="match status" value="1"/>
</dbReference>
<dbReference type="GO" id="GO:0005634">
    <property type="term" value="C:nucleus"/>
    <property type="evidence" value="ECO:0007669"/>
    <property type="project" value="UniProtKB-SubCell"/>
</dbReference>
<feature type="region of interest" description="Disordered" evidence="4">
    <location>
        <begin position="831"/>
        <end position="860"/>
    </location>
</feature>
<comment type="caution">
    <text evidence="6">The sequence shown here is derived from an EMBL/GenBank/DDBJ whole genome shotgun (WGS) entry which is preliminary data.</text>
</comment>
<dbReference type="InterPro" id="IPR011335">
    <property type="entry name" value="Restrct_endonuc-II-like"/>
</dbReference>
<feature type="compositionally biased region" description="Basic and acidic residues" evidence="4">
    <location>
        <begin position="1107"/>
        <end position="1127"/>
    </location>
</feature>
<comment type="function">
    <text evidence="2">Interacts with EME1 to form a DNA structure-specific endonuclease with substrate preference for branched DNA structures with a 5'-end at the branch nick. Typical substrates include 3'-flap structures, D-loops, replication forks and nicked Holliday junctions. May be required in mitosis for the processing of stalled or collapsed replication fork intermediates. May be required in meiosis for the repair of meiosis-specific double strand breaks subsequent to single-end invasion (SEI).</text>
</comment>
<sequence>MRLYIRNKVKYDPSNAGKPLIFVEFPDPRAFTVGQVKEEFKKKARAARIDSLYLRQDDGSYEVLADDRTVGFYNIQNNAVLETTSNPFWASTIYYRLREVEKEHGGANLTDDLRASRGLEQSSIQKYMALGILFNGGNNRTRQQPPYFEEVDQLFDHLQTAGKKPVHMSQQTLATLQQLKDEYEQNDVNEKDSIGHFVQRQALKLGLVSKESLQNGDECSGNNLEGNGQVVGAVQRGGRNKANNRGRRVNGAGKVGRRAPQRQRMCGDCEENVATLFCADCQPSLVLCDDCAVVLHRGATRRNHHLKDVIEAPAPSKGYTPKAYRAPFAMLVAFHRAANEVHSKMSLTEDELKSRAQPLTNTDLEIKQGRWSGFDSMESALLKNELVQKEARTPKYSLMEKGQPLAARCSEFDYAVQNLRQAASIPTIPVIAVRPVFRNRQVCLLVDSEEPLRERFVRVVQQRGMSAKTRKLPVGDFLWVLLPPGVNPDTVRDMPDQELVLPMVVERKTWDDLWSSLKSTRFLNQVNRMKKCGLANLFYLVEGSPRELKGNPGPEVASFLQDKLDSLLLEEQFLVNHGSPKLKTYSEFSRGRKLRRNSANLDAAPVNPVAASVWSASEFTDIIRSHSNGGMELHSLPVSGGNGLQEERSLIVIQGLTVYNKQCHRVLDKALADLLDDMHQTAEGAIVRRTETAEETAEILSKFYQMSGGVADVPLSTHNDVNVDNGAQFGTQPEESPQGDELVFASDSQEENAMIRQALQASQYQNKVDEVRNIYVIDFEIRPPAVQPFIPSSSVGELQKYSLESMNEREQLLLAMNLSKVEYDAERSYEDINPDQSDKMSERSFISDKNTPSKPRTKMDVFKPTCTTVSGDKDNTAHDELERALKQSLEEFENLKKIQEEKRKMLDADRDLQKALELSRLEYTQSQTSSTCDGLKEKQIDDGSCLSDGDRELQRALEFSKLEAHAVRRDYYIGIVEKACNGEEKQSRDSEGMNFVESDLQKALELSKVEFEQEKTKVSMTLSAGSRSKEKSILESKEPESESLSSNEGDVAKALEVSRNDCNKVAEHRGDGVLDKEEQYITEKCTMNDLQGEKDVEKVLIQSFDGNRGHSSDSDFHRVSELSRNEYPKSTNSSWDEKDKRTDAEVVVQGSNAALVQSRERLEPDQNAKCSTPIKECVANSDVVPSSVPSELFSQHDNHGTFPALGHSTPAGSAKCSAILLDSQELDDESMDALELQIKEVSETEKKHLCPVEEERSVDDDYAYALKLQKELNSDVKGSYGHARKSKTSVAAAEVEDQLKIYRETQKEKFVTCAGRGDKSSRGLDFRRNVAAIACGKPLQIGVANPISRSELSQKKQDSPKDLSDISSPRKRIRRDGKNLDYSPKKPGFHREDVFVIRDDDDEEPKPAGSSGFPVSPRPSPSGSSTFERVHPRLPSLSGPMHSPSHPPCGPKDSSIINHVSSSSDKPIGPKCSSCGTVGHNKNSKEQSRKRKAKREEEEREFNDRLGALRFWCVVPLSIFSELCGILTRPTGSSRGKQRAGKANQMEKRGTRSRPAAQRLAIEDRSRALGEQLDELRRQSQNMANTQKMVEDAIKKKRKR</sequence>
<dbReference type="SUPFAM" id="SSF52980">
    <property type="entry name" value="Restriction endonuclease-like"/>
    <property type="match status" value="1"/>
</dbReference>